<name>A0AAN8T7Q8_SOLBU</name>
<dbReference type="InterPro" id="IPR044730">
    <property type="entry name" value="RNase_H-like_dom_plant"/>
</dbReference>
<proteinExistence type="predicted"/>
<dbReference type="InterPro" id="IPR012337">
    <property type="entry name" value="RNaseH-like_sf"/>
</dbReference>
<gene>
    <name evidence="2" type="ORF">RDI58_022410</name>
</gene>
<dbReference type="PANTHER" id="PTHR47723:SF7">
    <property type="entry name" value="RNASE H FAMILY PROTEIN"/>
    <property type="match status" value="1"/>
</dbReference>
<reference evidence="2 3" key="1">
    <citation type="submission" date="2024-02" db="EMBL/GenBank/DDBJ databases">
        <title>de novo genome assembly of Solanum bulbocastanum strain 11H21.</title>
        <authorList>
            <person name="Hosaka A.J."/>
        </authorList>
    </citation>
    <scope>NUCLEOTIDE SEQUENCE [LARGE SCALE GENOMIC DNA]</scope>
    <source>
        <tissue evidence="2">Young leaves</tissue>
    </source>
</reference>
<evidence type="ECO:0000259" key="1">
    <source>
        <dbReference type="Pfam" id="PF13456"/>
    </source>
</evidence>
<dbReference type="InterPro" id="IPR053151">
    <property type="entry name" value="RNase_H-like"/>
</dbReference>
<protein>
    <recommendedName>
        <fullName evidence="1">RNase H type-1 domain-containing protein</fullName>
    </recommendedName>
</protein>
<sequence length="183" mass="20732">MRYLRLLGPDHRLEGLNLILLEATSSKITELYGGVARNDSGNLIMAFSVPIQCKSNNQAEAMAAMYGIYWCKQTGFNTFELELDSLLTTDMINNKVTNNLRLKCISRDIIKGINGVDVKTSHCFRKANQVASFLSKQASSSGNGIFFYSFQHLPKGVKGLFQQDRWQLPSIRRRYDKCDFFVS</sequence>
<dbReference type="SUPFAM" id="SSF53098">
    <property type="entry name" value="Ribonuclease H-like"/>
    <property type="match status" value="1"/>
</dbReference>
<organism evidence="2 3">
    <name type="scientific">Solanum bulbocastanum</name>
    <name type="common">Wild potato</name>
    <dbReference type="NCBI Taxonomy" id="147425"/>
    <lineage>
        <taxon>Eukaryota</taxon>
        <taxon>Viridiplantae</taxon>
        <taxon>Streptophyta</taxon>
        <taxon>Embryophyta</taxon>
        <taxon>Tracheophyta</taxon>
        <taxon>Spermatophyta</taxon>
        <taxon>Magnoliopsida</taxon>
        <taxon>eudicotyledons</taxon>
        <taxon>Gunneridae</taxon>
        <taxon>Pentapetalae</taxon>
        <taxon>asterids</taxon>
        <taxon>lamiids</taxon>
        <taxon>Solanales</taxon>
        <taxon>Solanaceae</taxon>
        <taxon>Solanoideae</taxon>
        <taxon>Solaneae</taxon>
        <taxon>Solanum</taxon>
    </lineage>
</organism>
<dbReference type="AlphaFoldDB" id="A0AAN8T7Q8"/>
<dbReference type="PANTHER" id="PTHR47723">
    <property type="entry name" value="OS05G0353850 PROTEIN"/>
    <property type="match status" value="1"/>
</dbReference>
<evidence type="ECO:0000313" key="3">
    <source>
        <dbReference type="Proteomes" id="UP001371456"/>
    </source>
</evidence>
<comment type="caution">
    <text evidence="2">The sequence shown here is derived from an EMBL/GenBank/DDBJ whole genome shotgun (WGS) entry which is preliminary data.</text>
</comment>
<accession>A0AAN8T7Q8</accession>
<dbReference type="EMBL" id="JBANQN010000009">
    <property type="protein sequence ID" value="KAK6780226.1"/>
    <property type="molecule type" value="Genomic_DNA"/>
</dbReference>
<feature type="domain" description="RNase H type-1" evidence="1">
    <location>
        <begin position="33"/>
        <end position="138"/>
    </location>
</feature>
<dbReference type="InterPro" id="IPR002156">
    <property type="entry name" value="RNaseH_domain"/>
</dbReference>
<dbReference type="GO" id="GO:0003676">
    <property type="term" value="F:nucleic acid binding"/>
    <property type="evidence" value="ECO:0007669"/>
    <property type="project" value="InterPro"/>
</dbReference>
<dbReference type="CDD" id="cd06222">
    <property type="entry name" value="RNase_H_like"/>
    <property type="match status" value="1"/>
</dbReference>
<evidence type="ECO:0000313" key="2">
    <source>
        <dbReference type="EMBL" id="KAK6780226.1"/>
    </source>
</evidence>
<dbReference type="Pfam" id="PF13456">
    <property type="entry name" value="RVT_3"/>
    <property type="match status" value="1"/>
</dbReference>
<keyword evidence="3" id="KW-1185">Reference proteome</keyword>
<dbReference type="Gene3D" id="3.30.420.10">
    <property type="entry name" value="Ribonuclease H-like superfamily/Ribonuclease H"/>
    <property type="match status" value="1"/>
</dbReference>
<dbReference type="Proteomes" id="UP001371456">
    <property type="component" value="Unassembled WGS sequence"/>
</dbReference>
<dbReference type="GO" id="GO:0004523">
    <property type="term" value="F:RNA-DNA hybrid ribonuclease activity"/>
    <property type="evidence" value="ECO:0007669"/>
    <property type="project" value="InterPro"/>
</dbReference>
<dbReference type="InterPro" id="IPR036397">
    <property type="entry name" value="RNaseH_sf"/>
</dbReference>